<keyword evidence="2" id="KW-1185">Reference proteome</keyword>
<evidence type="ECO:0000313" key="2">
    <source>
        <dbReference type="Proteomes" id="UP000028700"/>
    </source>
</evidence>
<dbReference type="Proteomes" id="UP000028700">
    <property type="component" value="Unassembled WGS sequence"/>
</dbReference>
<name>A0A081BGY1_9LACO</name>
<dbReference type="CDD" id="cd01745">
    <property type="entry name" value="GATase1_2"/>
    <property type="match status" value="1"/>
</dbReference>
<sequence>MKPRIALPADTYHDATSVINMKMAPFAPLPAVEAVVQAGGIPVILPSVAPELVADYLGTFDGIAFLGGPDVDPTFYGAEPHQNLGLTYSKRDEFEFELFRQAEAADVPMLGICRGFHVINAALGGTLYQDLSEREGETLQHAQLAPGDLPTHHVEIEPDSVLADIMGSTGFVNSRHHQLIQTVAPSLKVTATAPDGVVEGLESRGDDQILAVQWHPENMFETDEASFAIFEDLVNRSKSV</sequence>
<dbReference type="InterPro" id="IPR029062">
    <property type="entry name" value="Class_I_gatase-like"/>
</dbReference>
<gene>
    <name evidence="1" type="ORF">LOSG293_040450</name>
</gene>
<dbReference type="GO" id="GO:0006598">
    <property type="term" value="P:polyamine catabolic process"/>
    <property type="evidence" value="ECO:0007669"/>
    <property type="project" value="TreeGrafter"/>
</dbReference>
<dbReference type="STRING" id="1291743.LOSG293_040450"/>
<evidence type="ECO:0000313" key="1">
    <source>
        <dbReference type="EMBL" id="GAK47299.1"/>
    </source>
</evidence>
<dbReference type="Pfam" id="PF07722">
    <property type="entry name" value="Peptidase_C26"/>
    <property type="match status" value="1"/>
</dbReference>
<dbReference type="InterPro" id="IPR044668">
    <property type="entry name" value="PuuD-like"/>
</dbReference>
<dbReference type="PANTHER" id="PTHR43235">
    <property type="entry name" value="GLUTAMINE AMIDOTRANSFERASE PB2B2.05-RELATED"/>
    <property type="match status" value="1"/>
</dbReference>
<dbReference type="Gene3D" id="3.40.50.880">
    <property type="match status" value="1"/>
</dbReference>
<keyword evidence="1" id="KW-0315">Glutamine amidotransferase</keyword>
<keyword evidence="1" id="KW-0808">Transferase</keyword>
<dbReference type="GO" id="GO:0005829">
    <property type="term" value="C:cytosol"/>
    <property type="evidence" value="ECO:0007669"/>
    <property type="project" value="TreeGrafter"/>
</dbReference>
<dbReference type="PANTHER" id="PTHR43235:SF1">
    <property type="entry name" value="GLUTAMINE AMIDOTRANSFERASE PB2B2.05-RELATED"/>
    <property type="match status" value="1"/>
</dbReference>
<reference evidence="1" key="1">
    <citation type="journal article" date="2014" name="Genome Announc.">
        <title>Draft Genome Sequence of Lactobacillus oryzae Strain SG293T.</title>
        <authorList>
            <person name="Tanizawa Y."/>
            <person name="Fujisawa T."/>
            <person name="Mochizuki T."/>
            <person name="Kaminuma E."/>
            <person name="Nakamura Y."/>
            <person name="Tohno M."/>
        </authorList>
    </citation>
    <scope>NUCLEOTIDE SEQUENCE [LARGE SCALE GENOMIC DNA]</scope>
    <source>
        <strain evidence="1">SG293</strain>
    </source>
</reference>
<dbReference type="GO" id="GO:0033969">
    <property type="term" value="F:gamma-glutamyl-gamma-aminobutyrate hydrolase activity"/>
    <property type="evidence" value="ECO:0007669"/>
    <property type="project" value="TreeGrafter"/>
</dbReference>
<protein>
    <submittedName>
        <fullName evidence="1">Glutamine amidotransferase</fullName>
    </submittedName>
</protein>
<dbReference type="InterPro" id="IPR011697">
    <property type="entry name" value="Peptidase_C26"/>
</dbReference>
<accession>A0A081BGY1</accession>
<dbReference type="RefSeq" id="WP_034526405.1">
    <property type="nucleotide sequence ID" value="NZ_BBAZ01000004.1"/>
</dbReference>
<dbReference type="AlphaFoldDB" id="A0A081BGY1"/>
<dbReference type="OrthoDB" id="9813383at2"/>
<organism evidence="1 2">
    <name type="scientific">Secundilactobacillus oryzae JCM 18671</name>
    <dbReference type="NCBI Taxonomy" id="1291743"/>
    <lineage>
        <taxon>Bacteria</taxon>
        <taxon>Bacillati</taxon>
        <taxon>Bacillota</taxon>
        <taxon>Bacilli</taxon>
        <taxon>Lactobacillales</taxon>
        <taxon>Lactobacillaceae</taxon>
        <taxon>Secundilactobacillus</taxon>
    </lineage>
</organism>
<dbReference type="eggNOG" id="COG2071">
    <property type="taxonomic scope" value="Bacteria"/>
</dbReference>
<comment type="caution">
    <text evidence="1">The sequence shown here is derived from an EMBL/GenBank/DDBJ whole genome shotgun (WGS) entry which is preliminary data.</text>
</comment>
<dbReference type="EMBL" id="BBJM01000004">
    <property type="protein sequence ID" value="GAK47299.1"/>
    <property type="molecule type" value="Genomic_DNA"/>
</dbReference>
<dbReference type="SUPFAM" id="SSF52317">
    <property type="entry name" value="Class I glutamine amidotransferase-like"/>
    <property type="match status" value="1"/>
</dbReference>
<dbReference type="PROSITE" id="PS51273">
    <property type="entry name" value="GATASE_TYPE_1"/>
    <property type="match status" value="1"/>
</dbReference>
<dbReference type="GO" id="GO:0016740">
    <property type="term" value="F:transferase activity"/>
    <property type="evidence" value="ECO:0007669"/>
    <property type="project" value="UniProtKB-KW"/>
</dbReference>
<proteinExistence type="predicted"/>